<evidence type="ECO:0000313" key="1">
    <source>
        <dbReference type="EMBL" id="KAK7498286.1"/>
    </source>
</evidence>
<accession>A0ABD0LGF7</accession>
<dbReference type="Proteomes" id="UP001519460">
    <property type="component" value="Unassembled WGS sequence"/>
</dbReference>
<name>A0ABD0LGF7_9CAEN</name>
<dbReference type="EMBL" id="JACVVK020000052">
    <property type="protein sequence ID" value="KAK7498286.1"/>
    <property type="molecule type" value="Genomic_DNA"/>
</dbReference>
<dbReference type="AlphaFoldDB" id="A0ABD0LGF7"/>
<comment type="caution">
    <text evidence="1">The sequence shown here is derived from an EMBL/GenBank/DDBJ whole genome shotgun (WGS) entry which is preliminary data.</text>
</comment>
<reference evidence="1 2" key="1">
    <citation type="journal article" date="2023" name="Sci. Data">
        <title>Genome assembly of the Korean intertidal mud-creeper Batillaria attramentaria.</title>
        <authorList>
            <person name="Patra A.K."/>
            <person name="Ho P.T."/>
            <person name="Jun S."/>
            <person name="Lee S.J."/>
            <person name="Kim Y."/>
            <person name="Won Y.J."/>
        </authorList>
    </citation>
    <scope>NUCLEOTIDE SEQUENCE [LARGE SCALE GENOMIC DNA]</scope>
    <source>
        <strain evidence="1">Wonlab-2016</strain>
    </source>
</reference>
<protein>
    <submittedName>
        <fullName evidence="1">Uncharacterized protein</fullName>
    </submittedName>
</protein>
<organism evidence="1 2">
    <name type="scientific">Batillaria attramentaria</name>
    <dbReference type="NCBI Taxonomy" id="370345"/>
    <lineage>
        <taxon>Eukaryota</taxon>
        <taxon>Metazoa</taxon>
        <taxon>Spiralia</taxon>
        <taxon>Lophotrochozoa</taxon>
        <taxon>Mollusca</taxon>
        <taxon>Gastropoda</taxon>
        <taxon>Caenogastropoda</taxon>
        <taxon>Sorbeoconcha</taxon>
        <taxon>Cerithioidea</taxon>
        <taxon>Batillariidae</taxon>
        <taxon>Batillaria</taxon>
    </lineage>
</organism>
<sequence length="70" mass="7949">MQCANKQDRRKTDKVMMYIRPPQRDKNLWRSENDAAAFGEVGECGNVHLSHSGEVLMRTSLLQRIMAGTA</sequence>
<gene>
    <name evidence="1" type="ORF">BaRGS_00010546</name>
</gene>
<proteinExistence type="predicted"/>
<keyword evidence="2" id="KW-1185">Reference proteome</keyword>
<evidence type="ECO:0000313" key="2">
    <source>
        <dbReference type="Proteomes" id="UP001519460"/>
    </source>
</evidence>